<proteinExistence type="predicted"/>
<keyword evidence="2" id="KW-1185">Reference proteome</keyword>
<protein>
    <recommendedName>
        <fullName evidence="3">C6 transcription factor</fullName>
    </recommendedName>
</protein>
<evidence type="ECO:0000313" key="2">
    <source>
        <dbReference type="Proteomes" id="UP001172673"/>
    </source>
</evidence>
<name>A0AA38XAA1_9EURO</name>
<comment type="caution">
    <text evidence="1">The sequence shown here is derived from an EMBL/GenBank/DDBJ whole genome shotgun (WGS) entry which is preliminary data.</text>
</comment>
<organism evidence="1 2">
    <name type="scientific">Cladophialophora chaetospira</name>
    <dbReference type="NCBI Taxonomy" id="386627"/>
    <lineage>
        <taxon>Eukaryota</taxon>
        <taxon>Fungi</taxon>
        <taxon>Dikarya</taxon>
        <taxon>Ascomycota</taxon>
        <taxon>Pezizomycotina</taxon>
        <taxon>Eurotiomycetes</taxon>
        <taxon>Chaetothyriomycetidae</taxon>
        <taxon>Chaetothyriales</taxon>
        <taxon>Herpotrichiellaceae</taxon>
        <taxon>Cladophialophora</taxon>
    </lineage>
</organism>
<accession>A0AA38XAA1</accession>
<dbReference type="Proteomes" id="UP001172673">
    <property type="component" value="Unassembled WGS sequence"/>
</dbReference>
<dbReference type="AlphaFoldDB" id="A0AA38XAA1"/>
<evidence type="ECO:0008006" key="3">
    <source>
        <dbReference type="Google" id="ProtNLM"/>
    </source>
</evidence>
<gene>
    <name evidence="1" type="ORF">H2200_006082</name>
</gene>
<dbReference type="EMBL" id="JAPDRK010000008">
    <property type="protein sequence ID" value="KAJ9609754.1"/>
    <property type="molecule type" value="Genomic_DNA"/>
</dbReference>
<sequence>MDPIAVYAWKVGIPRLGAEHTAVLGSIMAFGAACLCLDLLLDQGPSEHPGDADELIKTGDRYHQLGLQSVQRQMMLNQPKDITEAYAHSMLLFPYAMAREKISDLIGKRSPSGPSTGLHIESPGHLDWAIVLRGISTTGRAYRAVNSNETDGAINDGMDCQSQKLHHSIASHILAKVSELGGEPGTAGPEPKPILASKHALFPVVSATRVVALETLQRKLESLDQTMRDRHRNAVPAMDGDKVLIRLAQTQSITACSIAVDLLFYLCKMIFDLEQDDISSQPNSCVVDTRLDSFQWLRDYARRGIYSHGGPAYRTIFSWVSTTPDEYFELLKEPIPAQQTRSAAASARQEPAVSWDVEREIRLLAWDIWAHWLVFAILIEHETFWTPNFGTKDITSLAPLFQGSAATPTLGPSKAEAQDWWPGNMCSIALQLQKYNSRGLA</sequence>
<evidence type="ECO:0000313" key="1">
    <source>
        <dbReference type="EMBL" id="KAJ9609754.1"/>
    </source>
</evidence>
<reference evidence="1" key="1">
    <citation type="submission" date="2022-10" db="EMBL/GenBank/DDBJ databases">
        <title>Culturing micro-colonial fungi from biological soil crusts in the Mojave desert and describing Neophaeococcomyces mojavensis, and introducing the new genera and species Taxawa tesnikishii.</title>
        <authorList>
            <person name="Kurbessoian T."/>
            <person name="Stajich J.E."/>
        </authorList>
    </citation>
    <scope>NUCLEOTIDE SEQUENCE</scope>
    <source>
        <strain evidence="1">TK_41</strain>
    </source>
</reference>